<dbReference type="PROSITE" id="PS00138">
    <property type="entry name" value="SUBTILASE_SER"/>
    <property type="match status" value="1"/>
</dbReference>
<feature type="active site" description="Charge relay system" evidence="5">
    <location>
        <position position="339"/>
    </location>
</feature>
<keyword evidence="2 5" id="KW-0645">Protease</keyword>
<dbReference type="Gene3D" id="3.40.50.200">
    <property type="entry name" value="Peptidase S8/S53 domain"/>
    <property type="match status" value="1"/>
</dbReference>
<accession>A0AAX4HDX0</accession>
<reference evidence="8 9" key="1">
    <citation type="submission" date="2023-10" db="EMBL/GenBank/DDBJ databases">
        <title>Draft Genome Sequence of Candida saopaulonensis from a very Premature Infant with Sepsis.</title>
        <authorList>
            <person name="Ning Y."/>
            <person name="Dai R."/>
            <person name="Xiao M."/>
            <person name="Xu Y."/>
            <person name="Yan Q."/>
            <person name="Zhang L."/>
        </authorList>
    </citation>
    <scope>NUCLEOTIDE SEQUENCE [LARGE SCALE GENOMIC DNA]</scope>
    <source>
        <strain evidence="8 9">19XY460</strain>
    </source>
</reference>
<dbReference type="InterPro" id="IPR015500">
    <property type="entry name" value="Peptidase_S8_subtilisin-rel"/>
</dbReference>
<dbReference type="InterPro" id="IPR023828">
    <property type="entry name" value="Peptidase_S8_Ser-AS"/>
</dbReference>
<dbReference type="RefSeq" id="XP_062878878.1">
    <property type="nucleotide sequence ID" value="XM_063022808.1"/>
</dbReference>
<feature type="active site" description="Charge relay system" evidence="5">
    <location>
        <position position="173"/>
    </location>
</feature>
<dbReference type="PROSITE" id="PS51892">
    <property type="entry name" value="SUBTILASE"/>
    <property type="match status" value="1"/>
</dbReference>
<dbReference type="KEGG" id="asau:88174914"/>
<dbReference type="Proteomes" id="UP001338582">
    <property type="component" value="Chromosome 4"/>
</dbReference>
<gene>
    <name evidence="8" type="ORF">PUMCH_003851</name>
</gene>
<dbReference type="FunFam" id="3.40.50.200:FF:000007">
    <property type="entry name" value="Subtilisin-like serine protease"/>
    <property type="match status" value="1"/>
</dbReference>
<evidence type="ECO:0000256" key="1">
    <source>
        <dbReference type="ARBA" id="ARBA00011073"/>
    </source>
</evidence>
<dbReference type="GeneID" id="88174914"/>
<dbReference type="InterPro" id="IPR000209">
    <property type="entry name" value="Peptidase_S8/S53_dom"/>
</dbReference>
<dbReference type="SUPFAM" id="SSF52743">
    <property type="entry name" value="Subtilisin-like"/>
    <property type="match status" value="1"/>
</dbReference>
<keyword evidence="9" id="KW-1185">Reference proteome</keyword>
<evidence type="ECO:0000256" key="5">
    <source>
        <dbReference type="PROSITE-ProRule" id="PRU01240"/>
    </source>
</evidence>
<feature type="domain" description="Peptidase S8/S53" evidence="7">
    <location>
        <begin position="131"/>
        <end position="370"/>
    </location>
</feature>
<organism evidence="8 9">
    <name type="scientific">Australozyma saopauloensis</name>
    <dbReference type="NCBI Taxonomy" id="291208"/>
    <lineage>
        <taxon>Eukaryota</taxon>
        <taxon>Fungi</taxon>
        <taxon>Dikarya</taxon>
        <taxon>Ascomycota</taxon>
        <taxon>Saccharomycotina</taxon>
        <taxon>Pichiomycetes</taxon>
        <taxon>Metschnikowiaceae</taxon>
        <taxon>Australozyma</taxon>
    </lineage>
</organism>
<evidence type="ECO:0000256" key="3">
    <source>
        <dbReference type="ARBA" id="ARBA00022801"/>
    </source>
</evidence>
<dbReference type="Pfam" id="PF00082">
    <property type="entry name" value="Peptidase_S8"/>
    <property type="match status" value="1"/>
</dbReference>
<name>A0AAX4HDX0_9ASCO</name>
<dbReference type="PANTHER" id="PTHR43806:SF13">
    <property type="entry name" value="SUBTILASE-TYPE PROTEINASE RRT12"/>
    <property type="match status" value="1"/>
</dbReference>
<dbReference type="InterPro" id="IPR036852">
    <property type="entry name" value="Peptidase_S8/S53_dom_sf"/>
</dbReference>
<dbReference type="CDD" id="cd04077">
    <property type="entry name" value="Peptidases_S8_PCSK9_ProteinaseK_like"/>
    <property type="match status" value="1"/>
</dbReference>
<dbReference type="AlphaFoldDB" id="A0AAX4HDX0"/>
<feature type="active site" description="Charge relay system" evidence="5">
    <location>
        <position position="140"/>
    </location>
</feature>
<dbReference type="EMBL" id="CP138897">
    <property type="protein sequence ID" value="WPK26497.1"/>
    <property type="molecule type" value="Genomic_DNA"/>
</dbReference>
<dbReference type="InterPro" id="IPR034193">
    <property type="entry name" value="PCSK9_ProteinaseK-like"/>
</dbReference>
<feature type="region of interest" description="Disordered" evidence="6">
    <location>
        <begin position="391"/>
        <end position="412"/>
    </location>
</feature>
<feature type="compositionally biased region" description="Acidic residues" evidence="6">
    <location>
        <begin position="396"/>
        <end position="412"/>
    </location>
</feature>
<dbReference type="InterPro" id="IPR022398">
    <property type="entry name" value="Peptidase_S8_His-AS"/>
</dbReference>
<dbReference type="PRINTS" id="PR00723">
    <property type="entry name" value="SUBTILISIN"/>
</dbReference>
<evidence type="ECO:0000313" key="9">
    <source>
        <dbReference type="Proteomes" id="UP001338582"/>
    </source>
</evidence>
<evidence type="ECO:0000259" key="7">
    <source>
        <dbReference type="Pfam" id="PF00082"/>
    </source>
</evidence>
<proteinExistence type="inferred from homology"/>
<keyword evidence="3 5" id="KW-0378">Hydrolase</keyword>
<dbReference type="GO" id="GO:0006508">
    <property type="term" value="P:proteolysis"/>
    <property type="evidence" value="ECO:0007669"/>
    <property type="project" value="UniProtKB-KW"/>
</dbReference>
<sequence>MKSRLFISISLIVSLWCTTYGQYFVLLKDKQTLDSFISYDETYPDSERVLPYIQESYNIGDSLIISGEFPEKALKRLRRCPMVSELTADITFQAFELMEQDDAPRHLVSLSNYYGHGDHRNSYYYDNDVNGKGVNVYVIDGGIDRQGRQFSGRILAGVDFTNNTQGTTDVHGHGTHVAGIIGSKTFGVAKDADLIILKVLDSQGQGSLGLIVSALEFAVNHHRQSGIPGVANLSLGAPYSTLINRVVDSVSRAGLVVVVAAGNAAQNACNVLPASAKSAITVGAIDDRTNRIAEFSNWGSCVDIFASGVDVASVSAKKLKLQKLLKLLRQGLHVYSGTSMAAPVVAGLIANFLSMGISPDSVKNHMLELAIDGSIPRDDIIARPNTPNLVAYNGLDPEDLDGESESESDNDT</sequence>
<evidence type="ECO:0000313" key="8">
    <source>
        <dbReference type="EMBL" id="WPK26497.1"/>
    </source>
</evidence>
<protein>
    <recommendedName>
        <fullName evidence="7">Peptidase S8/S53 domain-containing protein</fullName>
    </recommendedName>
</protein>
<dbReference type="PANTHER" id="PTHR43806">
    <property type="entry name" value="PEPTIDASE S8"/>
    <property type="match status" value="1"/>
</dbReference>
<dbReference type="GO" id="GO:0004252">
    <property type="term" value="F:serine-type endopeptidase activity"/>
    <property type="evidence" value="ECO:0007669"/>
    <property type="project" value="UniProtKB-UniRule"/>
</dbReference>
<dbReference type="InterPro" id="IPR050131">
    <property type="entry name" value="Peptidase_S8_subtilisin-like"/>
</dbReference>
<keyword evidence="4 5" id="KW-0720">Serine protease</keyword>
<evidence type="ECO:0000256" key="6">
    <source>
        <dbReference type="SAM" id="MobiDB-lite"/>
    </source>
</evidence>
<dbReference type="PROSITE" id="PS00137">
    <property type="entry name" value="SUBTILASE_HIS"/>
    <property type="match status" value="1"/>
</dbReference>
<comment type="similarity">
    <text evidence="1 5">Belongs to the peptidase S8 family.</text>
</comment>
<evidence type="ECO:0000256" key="4">
    <source>
        <dbReference type="ARBA" id="ARBA00022825"/>
    </source>
</evidence>
<evidence type="ECO:0000256" key="2">
    <source>
        <dbReference type="ARBA" id="ARBA00022670"/>
    </source>
</evidence>